<dbReference type="EMBL" id="CP001827">
    <property type="protein sequence ID" value="ACZ62543.1"/>
    <property type="molecule type" value="Genomic_DNA"/>
</dbReference>
<evidence type="ECO:0000313" key="2">
    <source>
        <dbReference type="Proteomes" id="UP000002506"/>
    </source>
</evidence>
<organism evidence="1 2">
    <name type="scientific">Dehalococcoides mccartyi (strain VS)</name>
    <dbReference type="NCBI Taxonomy" id="311424"/>
    <lineage>
        <taxon>Bacteria</taxon>
        <taxon>Bacillati</taxon>
        <taxon>Chloroflexota</taxon>
        <taxon>Dehalococcoidia</taxon>
        <taxon>Dehalococcoidales</taxon>
        <taxon>Dehalococcoidaceae</taxon>
        <taxon>Dehalococcoides</taxon>
    </lineage>
</organism>
<name>D2BJP3_DEHMV</name>
<dbReference type="AlphaFoldDB" id="D2BJP3"/>
<evidence type="ECO:0008006" key="3">
    <source>
        <dbReference type="Google" id="ProtNLM"/>
    </source>
</evidence>
<dbReference type="KEGG" id="dev:DhcVS_1445"/>
<dbReference type="Gene3D" id="1.50.10.20">
    <property type="match status" value="2"/>
</dbReference>
<dbReference type="SUPFAM" id="SSF48239">
    <property type="entry name" value="Terpenoid cyclases/Protein prenyltransferases"/>
    <property type="match status" value="1"/>
</dbReference>
<reference evidence="1 2" key="1">
    <citation type="journal article" date="2009" name="PLoS Genet.">
        <title>Localized plasticity in the streamlined genomes of vinyl chloride respiring Dehalococcoides.</title>
        <authorList>
            <person name="McMurdie P.J."/>
            <person name="Behrens S.F."/>
            <person name="Muller J.A."/>
            <person name="Goke J."/>
            <person name="Ritalahti K.M."/>
            <person name="Wagner R."/>
            <person name="Goltsman E."/>
            <person name="Lapidus A."/>
            <person name="Holmes S."/>
            <person name="Loffler F.E."/>
            <person name="Spormann A.M."/>
        </authorList>
    </citation>
    <scope>NUCLEOTIDE SEQUENCE [LARGE SCALE GENOMIC DNA]</scope>
    <source>
        <strain evidence="1 2">VS</strain>
    </source>
</reference>
<evidence type="ECO:0000313" key="1">
    <source>
        <dbReference type="EMBL" id="ACZ62543.1"/>
    </source>
</evidence>
<dbReference type="Proteomes" id="UP000002506">
    <property type="component" value="Chromosome"/>
</dbReference>
<accession>D2BJP3</accession>
<proteinExistence type="predicted"/>
<gene>
    <name evidence="1" type="ordered locus">DhcVS_1445</name>
</gene>
<dbReference type="HOGENOM" id="CLU_077613_0_0_0"/>
<dbReference type="InterPro" id="IPR008930">
    <property type="entry name" value="Terpenoid_cyclase/PrenylTrfase"/>
</dbReference>
<sequence length="347" mass="38280">MLMSEKVTWKNKLRADPIPWLLETDLSQPAVRYFTLRDIIGCGQNDAALKEAKASIMLSGPVPSILAAQSSEGYWLHPGAGYSPKYQSTVWQIVFLAQLGADKSDGRVKKGCNYLFEYNQSKAGWFSYNGTPSGFIHCLAGNLEAALIDLGWLEDERLQTAIEKHARFITGDGMADSAAAGVTDRYYAYTPGPMFNCGPNGGLPCGWGAVKSLNALSRVPPSKRTPAVIRALDRGLDFLFRYNPAAADYPFGTGSRPSSSWFSFGYPLGYAADILQTLDVLSALGYARDPRLAEAIDLVLSKQDPKGRWPMECRFTGKTWMDIEKNRHSSKWITLRALRVLKAAFPE</sequence>
<protein>
    <recommendedName>
        <fullName evidence="3">Nitrogen fixation protein NifH</fullName>
    </recommendedName>
</protein>
<dbReference type="eggNOG" id="ENOG5030SJ6">
    <property type="taxonomic scope" value="Bacteria"/>
</dbReference>